<dbReference type="PANTHER" id="PTHR11361">
    <property type="entry name" value="DNA MISMATCH REPAIR PROTEIN MUTS FAMILY MEMBER"/>
    <property type="match status" value="1"/>
</dbReference>
<gene>
    <name evidence="11" type="ORF">CDCA_CDCA08G2307</name>
</gene>
<dbReference type="InterPro" id="IPR036678">
    <property type="entry name" value="MutS_con_dom_sf"/>
</dbReference>
<evidence type="ECO:0000256" key="6">
    <source>
        <dbReference type="ARBA" id="ARBA00023204"/>
    </source>
</evidence>
<evidence type="ECO:0000256" key="9">
    <source>
        <dbReference type="SAM" id="MobiDB-lite"/>
    </source>
</evidence>
<dbReference type="Proteomes" id="UP001301350">
    <property type="component" value="Unassembled WGS sequence"/>
</dbReference>
<evidence type="ECO:0000256" key="2">
    <source>
        <dbReference type="ARBA" id="ARBA00022741"/>
    </source>
</evidence>
<comment type="caution">
    <text evidence="11">The sequence shown here is derived from an EMBL/GenBank/DDBJ whole genome shotgun (WGS) entry which is preliminary data.</text>
</comment>
<evidence type="ECO:0000256" key="5">
    <source>
        <dbReference type="ARBA" id="ARBA00023125"/>
    </source>
</evidence>
<feature type="coiled-coil region" evidence="8">
    <location>
        <begin position="528"/>
        <end position="555"/>
    </location>
</feature>
<dbReference type="InterPro" id="IPR017261">
    <property type="entry name" value="DNA_mismatch_repair_MutS/MSH"/>
</dbReference>
<dbReference type="SMART" id="SM00533">
    <property type="entry name" value="MUTSd"/>
    <property type="match status" value="1"/>
</dbReference>
<feature type="region of interest" description="Disordered" evidence="9">
    <location>
        <begin position="221"/>
        <end position="240"/>
    </location>
</feature>
<feature type="compositionally biased region" description="Low complexity" evidence="9">
    <location>
        <begin position="223"/>
        <end position="235"/>
    </location>
</feature>
<dbReference type="SUPFAM" id="SSF53150">
    <property type="entry name" value="DNA repair protein MutS, domain II"/>
    <property type="match status" value="1"/>
</dbReference>
<dbReference type="GO" id="GO:0030983">
    <property type="term" value="F:mismatched DNA binding"/>
    <property type="evidence" value="ECO:0007669"/>
    <property type="project" value="InterPro"/>
</dbReference>
<dbReference type="InterPro" id="IPR027417">
    <property type="entry name" value="P-loop_NTPase"/>
</dbReference>
<sequence>MSGCVTPLLRHWAAVRRRYPHFLLLYQVGDFYECFRHDAVTLSETLGVALTKRGVGEAAAPMAGIPVRSVEAYLQRLVRAGLRVALCDQVEAATPNLRRLVRRQVTRLVTPGTFTEAADGLTENNFLVAVAGARGSATPPQHYGVCWADVSTGGGIECSRETSATVAECLSRLRPREVVLRADVEPVAPSGIAAALDSVLQRALPPQCIVSVADESMQRAWASSSSKQQQQQQQQPRIDEVAGMSPEEVAAAETLLAYVDFVRAPSADAAALSSTADSPSAWPPVRRFQAHTVMRMDAATRRALELHRSWRDPTSRRGSLLDAIDATVTAGGARLLSMRLACPLVDAAAIERRLDVVEFFVRHRACARDMRRVLARTTDMERALQRLYFGGGALEREKEVPGGEAGGGGGGMALDAPVLSGRMASRIRDLLTVRDALAQALEIRDRVWRRQYRPLLAEVDGAGVVAVEAPLQSIQGDAVYRRLCDALGLPEGLTDGAVGETSARTAAEGVVGSAVSVHPAHVIRRGYSSELDAALEAYQRAVQQLSALEETYRQRYAARTLRVRCNHLHGWYVELSKREAARHPAFGGALPEGAAAAAAAAAEEDRFRRLGELSTTLRFQSAALSRWEQALVAARERCLAIQHGILQQLVRQCALQPEYHEAIRRTAGALSELDVAVGLAHVAHQHHYCRPVLLRPDAQRPQYELYVLHGRHATVERAVRTFVPNSCHLRTEDGAEDGAQGCANGSDVGSRGRDAKPAVAADHHLAPHASASPHPIPSLALFTSANASGKSTYLRQNALIVVLAQMGSFVPADACRLHPVDGVYARVGAAAGDDLVTARSTFYLEMEETAAILRHATSRSLVVLDEVGRGTSSEDGMAIGEAVACALAPRCRTLFATHYHELARRLTRAESPVRHRVGCITTGVHVNATTGALTFAYRVHPGTASKSYGIQVARLAGLPLPVVEHAQRIVRERAQTPAAAAC</sequence>
<dbReference type="GO" id="GO:0006298">
    <property type="term" value="P:mismatch repair"/>
    <property type="evidence" value="ECO:0007669"/>
    <property type="project" value="InterPro"/>
</dbReference>
<dbReference type="InterPro" id="IPR007696">
    <property type="entry name" value="DNA_mismatch_repair_MutS_core"/>
</dbReference>
<dbReference type="InterPro" id="IPR007861">
    <property type="entry name" value="DNA_mismatch_repair_MutS_clamp"/>
</dbReference>
<keyword evidence="5 7" id="KW-0238">DNA-binding</keyword>
<dbReference type="EMBL" id="JANCYW010000008">
    <property type="protein sequence ID" value="KAK4536282.1"/>
    <property type="molecule type" value="Genomic_DNA"/>
</dbReference>
<keyword evidence="6 7" id="KW-0234">DNA repair</keyword>
<keyword evidence="4" id="KW-0067">ATP-binding</keyword>
<dbReference type="Gene3D" id="1.10.1420.10">
    <property type="match status" value="2"/>
</dbReference>
<dbReference type="GO" id="GO:0005739">
    <property type="term" value="C:mitochondrion"/>
    <property type="evidence" value="ECO:0007669"/>
    <property type="project" value="TreeGrafter"/>
</dbReference>
<comment type="similarity">
    <text evidence="1 7">Belongs to the DNA mismatch repair MutS family.</text>
</comment>
<dbReference type="GO" id="GO:0043504">
    <property type="term" value="P:mitochondrial DNA repair"/>
    <property type="evidence" value="ECO:0007669"/>
    <property type="project" value="TreeGrafter"/>
</dbReference>
<keyword evidence="12" id="KW-1185">Reference proteome</keyword>
<dbReference type="InterPro" id="IPR036187">
    <property type="entry name" value="DNA_mismatch_repair_MutS_sf"/>
</dbReference>
<comment type="function">
    <text evidence="7">Component of the post-replicative DNA mismatch repair system (MMR).</text>
</comment>
<evidence type="ECO:0000256" key="7">
    <source>
        <dbReference type="RuleBase" id="RU003756"/>
    </source>
</evidence>
<keyword evidence="3 7" id="KW-0227">DNA damage</keyword>
<dbReference type="GO" id="GO:0005634">
    <property type="term" value="C:nucleus"/>
    <property type="evidence" value="ECO:0007669"/>
    <property type="project" value="TreeGrafter"/>
</dbReference>
<dbReference type="Gene3D" id="3.40.1170.10">
    <property type="entry name" value="DNA repair protein MutS, domain I"/>
    <property type="match status" value="1"/>
</dbReference>
<dbReference type="SUPFAM" id="SSF48334">
    <property type="entry name" value="DNA repair protein MutS, domain III"/>
    <property type="match status" value="1"/>
</dbReference>
<dbReference type="GO" id="GO:0140664">
    <property type="term" value="F:ATP-dependent DNA damage sensor activity"/>
    <property type="evidence" value="ECO:0007669"/>
    <property type="project" value="InterPro"/>
</dbReference>
<dbReference type="InterPro" id="IPR045076">
    <property type="entry name" value="MutS"/>
</dbReference>
<name>A0AAV9IVB6_CYACA</name>
<dbReference type="InterPro" id="IPR016151">
    <property type="entry name" value="DNA_mismatch_repair_MutS_N"/>
</dbReference>
<dbReference type="InterPro" id="IPR007695">
    <property type="entry name" value="DNA_mismatch_repair_MutS-lik_N"/>
</dbReference>
<dbReference type="Pfam" id="PF00488">
    <property type="entry name" value="MutS_V"/>
    <property type="match status" value="1"/>
</dbReference>
<dbReference type="InterPro" id="IPR007860">
    <property type="entry name" value="DNA_mmatch_repair_MutS_con_dom"/>
</dbReference>
<dbReference type="Gene3D" id="3.40.50.300">
    <property type="entry name" value="P-loop containing nucleotide triphosphate hydrolases"/>
    <property type="match status" value="1"/>
</dbReference>
<dbReference type="Pfam" id="PF05188">
    <property type="entry name" value="MutS_II"/>
    <property type="match status" value="1"/>
</dbReference>
<dbReference type="GO" id="GO:0005524">
    <property type="term" value="F:ATP binding"/>
    <property type="evidence" value="ECO:0007669"/>
    <property type="project" value="UniProtKB-KW"/>
</dbReference>
<dbReference type="Pfam" id="PF01624">
    <property type="entry name" value="MutS_I"/>
    <property type="match status" value="1"/>
</dbReference>
<feature type="domain" description="DNA mismatch repair proteins mutS family" evidence="10">
    <location>
        <begin position="860"/>
        <end position="876"/>
    </location>
</feature>
<dbReference type="Gene3D" id="3.30.420.110">
    <property type="entry name" value="MutS, connector domain"/>
    <property type="match status" value="1"/>
</dbReference>
<evidence type="ECO:0000313" key="12">
    <source>
        <dbReference type="Proteomes" id="UP001301350"/>
    </source>
</evidence>
<evidence type="ECO:0000259" key="10">
    <source>
        <dbReference type="PROSITE" id="PS00486"/>
    </source>
</evidence>
<keyword evidence="8" id="KW-0175">Coiled coil</keyword>
<dbReference type="PIRSF" id="PIRSF037677">
    <property type="entry name" value="DNA_mis_repair_Msh6"/>
    <property type="match status" value="1"/>
</dbReference>
<evidence type="ECO:0000256" key="4">
    <source>
        <dbReference type="ARBA" id="ARBA00022840"/>
    </source>
</evidence>
<dbReference type="Pfam" id="PF05190">
    <property type="entry name" value="MutS_IV"/>
    <property type="match status" value="1"/>
</dbReference>
<organism evidence="11 12">
    <name type="scientific">Cyanidium caldarium</name>
    <name type="common">Red alga</name>
    <dbReference type="NCBI Taxonomy" id="2771"/>
    <lineage>
        <taxon>Eukaryota</taxon>
        <taxon>Rhodophyta</taxon>
        <taxon>Bangiophyceae</taxon>
        <taxon>Cyanidiales</taxon>
        <taxon>Cyanidiaceae</taxon>
        <taxon>Cyanidium</taxon>
    </lineage>
</organism>
<dbReference type="Pfam" id="PF05192">
    <property type="entry name" value="MutS_III"/>
    <property type="match status" value="1"/>
</dbReference>
<dbReference type="AlphaFoldDB" id="A0AAV9IVB6"/>
<protein>
    <recommendedName>
        <fullName evidence="10">DNA mismatch repair proteins mutS family domain-containing protein</fullName>
    </recommendedName>
</protein>
<proteinExistence type="inferred from homology"/>
<dbReference type="SUPFAM" id="SSF55271">
    <property type="entry name" value="DNA repair protein MutS, domain I"/>
    <property type="match status" value="1"/>
</dbReference>
<dbReference type="SMART" id="SM00534">
    <property type="entry name" value="MUTSac"/>
    <property type="match status" value="1"/>
</dbReference>
<feature type="region of interest" description="Disordered" evidence="9">
    <location>
        <begin position="733"/>
        <end position="758"/>
    </location>
</feature>
<evidence type="ECO:0000256" key="8">
    <source>
        <dbReference type="SAM" id="Coils"/>
    </source>
</evidence>
<reference evidence="11 12" key="1">
    <citation type="submission" date="2022-07" db="EMBL/GenBank/DDBJ databases">
        <title>Genome-wide signatures of adaptation to extreme environments.</title>
        <authorList>
            <person name="Cho C.H."/>
            <person name="Yoon H.S."/>
        </authorList>
    </citation>
    <scope>NUCLEOTIDE SEQUENCE [LARGE SCALE GENOMIC DNA]</scope>
    <source>
        <strain evidence="11 12">DBV 063 E5</strain>
    </source>
</reference>
<dbReference type="SUPFAM" id="SSF52540">
    <property type="entry name" value="P-loop containing nucleoside triphosphate hydrolases"/>
    <property type="match status" value="1"/>
</dbReference>
<evidence type="ECO:0000313" key="11">
    <source>
        <dbReference type="EMBL" id="KAK4536282.1"/>
    </source>
</evidence>
<dbReference type="InterPro" id="IPR000432">
    <property type="entry name" value="DNA_mismatch_repair_MutS_C"/>
</dbReference>
<evidence type="ECO:0000256" key="3">
    <source>
        <dbReference type="ARBA" id="ARBA00022763"/>
    </source>
</evidence>
<keyword evidence="2 7" id="KW-0547">Nucleotide-binding</keyword>
<evidence type="ECO:0000256" key="1">
    <source>
        <dbReference type="ARBA" id="ARBA00006271"/>
    </source>
</evidence>
<dbReference type="PROSITE" id="PS00486">
    <property type="entry name" value="DNA_MISMATCH_REPAIR_2"/>
    <property type="match status" value="1"/>
</dbReference>
<dbReference type="PANTHER" id="PTHR11361:SF34">
    <property type="entry name" value="DNA MISMATCH REPAIR PROTEIN MSH1, MITOCHONDRIAL"/>
    <property type="match status" value="1"/>
</dbReference>
<accession>A0AAV9IVB6</accession>